<dbReference type="GO" id="GO:0004176">
    <property type="term" value="F:ATP-dependent peptidase activity"/>
    <property type="evidence" value="ECO:0007669"/>
    <property type="project" value="InterPro"/>
</dbReference>
<dbReference type="GO" id="GO:0006508">
    <property type="term" value="P:proteolysis"/>
    <property type="evidence" value="ECO:0007669"/>
    <property type="project" value="UniProtKB-KW"/>
</dbReference>
<dbReference type="Gene3D" id="1.20.58.760">
    <property type="entry name" value="Peptidase M41"/>
    <property type="match status" value="1"/>
</dbReference>
<gene>
    <name evidence="2" type="ORF">GGR23_001427</name>
</gene>
<dbReference type="PANTHER" id="PTHR23076:SF97">
    <property type="entry name" value="ATP-DEPENDENT ZINC METALLOPROTEASE YME1L1"/>
    <property type="match status" value="1"/>
</dbReference>
<organism evidence="2 3">
    <name type="scientific">Gellertiella hungarica</name>
    <dbReference type="NCBI Taxonomy" id="1572859"/>
    <lineage>
        <taxon>Bacteria</taxon>
        <taxon>Pseudomonadati</taxon>
        <taxon>Pseudomonadota</taxon>
        <taxon>Alphaproteobacteria</taxon>
        <taxon>Hyphomicrobiales</taxon>
        <taxon>Rhizobiaceae</taxon>
        <taxon>Gellertiella</taxon>
    </lineage>
</organism>
<proteinExistence type="predicted"/>
<reference evidence="2 3" key="1">
    <citation type="submission" date="2020-08" db="EMBL/GenBank/DDBJ databases">
        <title>Genomic Encyclopedia of Type Strains, Phase IV (KMG-IV): sequencing the most valuable type-strain genomes for metagenomic binning, comparative biology and taxonomic classification.</title>
        <authorList>
            <person name="Goeker M."/>
        </authorList>
    </citation>
    <scope>NUCLEOTIDE SEQUENCE [LARGE SCALE GENOMIC DNA]</scope>
    <source>
        <strain evidence="2 3">DSM 29853</strain>
    </source>
</reference>
<dbReference type="Gene3D" id="1.10.8.60">
    <property type="match status" value="1"/>
</dbReference>
<dbReference type="Pfam" id="PF01434">
    <property type="entry name" value="Peptidase_M41"/>
    <property type="match status" value="1"/>
</dbReference>
<evidence type="ECO:0000259" key="1">
    <source>
        <dbReference type="Pfam" id="PF01434"/>
    </source>
</evidence>
<dbReference type="GO" id="GO:0004222">
    <property type="term" value="F:metalloendopeptidase activity"/>
    <property type="evidence" value="ECO:0007669"/>
    <property type="project" value="InterPro"/>
</dbReference>
<evidence type="ECO:0000313" key="3">
    <source>
        <dbReference type="Proteomes" id="UP000528286"/>
    </source>
</evidence>
<dbReference type="RefSeq" id="WP_183365484.1">
    <property type="nucleotide sequence ID" value="NZ_JACIEZ010000002.1"/>
</dbReference>
<dbReference type="InterPro" id="IPR037219">
    <property type="entry name" value="Peptidase_M41-like"/>
</dbReference>
<name>A0A7W6NJC7_9HYPH</name>
<dbReference type="SUPFAM" id="SSF140990">
    <property type="entry name" value="FtsH protease domain-like"/>
    <property type="match status" value="1"/>
</dbReference>
<comment type="caution">
    <text evidence="2">The sequence shown here is derived from an EMBL/GenBank/DDBJ whole genome shotgun (WGS) entry which is preliminary data.</text>
</comment>
<dbReference type="Proteomes" id="UP000528286">
    <property type="component" value="Unassembled WGS sequence"/>
</dbReference>
<dbReference type="PANTHER" id="PTHR23076">
    <property type="entry name" value="METALLOPROTEASE M41 FTSH"/>
    <property type="match status" value="1"/>
</dbReference>
<dbReference type="EC" id="3.4.24.-" evidence="2"/>
<keyword evidence="3" id="KW-1185">Reference proteome</keyword>
<dbReference type="InterPro" id="IPR000642">
    <property type="entry name" value="Peptidase_M41"/>
</dbReference>
<dbReference type="GO" id="GO:0005524">
    <property type="term" value="F:ATP binding"/>
    <property type="evidence" value="ECO:0007669"/>
    <property type="project" value="InterPro"/>
</dbReference>
<accession>A0A7W6NJC7</accession>
<protein>
    <submittedName>
        <fullName evidence="2">Cell division protease FtsH</fullName>
        <ecNumber evidence="2">3.4.24.-</ecNumber>
    </submittedName>
</protein>
<dbReference type="EMBL" id="JACIEZ010000002">
    <property type="protein sequence ID" value="MBB4064250.1"/>
    <property type="molecule type" value="Genomic_DNA"/>
</dbReference>
<evidence type="ECO:0000313" key="2">
    <source>
        <dbReference type="EMBL" id="MBB4064250.1"/>
    </source>
</evidence>
<keyword evidence="2" id="KW-0132">Cell division</keyword>
<dbReference type="GO" id="GO:0051301">
    <property type="term" value="P:cell division"/>
    <property type="evidence" value="ECO:0007669"/>
    <property type="project" value="UniProtKB-KW"/>
</dbReference>
<feature type="domain" description="Peptidase M41" evidence="1">
    <location>
        <begin position="62"/>
        <end position="236"/>
    </location>
</feature>
<keyword evidence="2" id="KW-0645">Protease</keyword>
<dbReference type="AlphaFoldDB" id="A0A7W6NJC7"/>
<sequence>MTQQMEDISVALQRLAARALGMTGADIQRVVKEARAQARRQKRPLMLADLEAGIRRQRPVPSMERLRTVAVHEAGHVLVHHVLGLGSIASVTIDDPSGRGYGLVGFEPTAMEHVTWFHNTLAMLLAGRAAEVLVFGLPGAGAGGSDDSDLARATSLAFALERTVGLGSEHPLLYRPHQNPTSVLDAQPQLAERVHEHLERAEKRAGDLILEYRPAFDTLVEALVRAQALDGPEVVDILEKAGAKPLKEAIKAREQ</sequence>
<keyword evidence="2" id="KW-0378">Hydrolase</keyword>
<keyword evidence="2" id="KW-0131">Cell cycle</keyword>